<reference evidence="1 2" key="1">
    <citation type="submission" date="2019-07" db="EMBL/GenBank/DDBJ databases">
        <title>Whole genome shotgun sequence of Cellulomonas soli NBRC 109434.</title>
        <authorList>
            <person name="Hosoyama A."/>
            <person name="Uohara A."/>
            <person name="Ohji S."/>
            <person name="Ichikawa N."/>
        </authorList>
    </citation>
    <scope>NUCLEOTIDE SEQUENCE [LARGE SCALE GENOMIC DNA]</scope>
    <source>
        <strain evidence="1 2">NBRC 109434</strain>
    </source>
</reference>
<dbReference type="EMBL" id="BKAL01000015">
    <property type="protein sequence ID" value="GEP70707.1"/>
    <property type="molecule type" value="Genomic_DNA"/>
</dbReference>
<comment type="caution">
    <text evidence="1">The sequence shown here is derived from an EMBL/GenBank/DDBJ whole genome shotgun (WGS) entry which is preliminary data.</text>
</comment>
<accession>A0A512PHN7</accession>
<keyword evidence="2" id="KW-1185">Reference proteome</keyword>
<dbReference type="RefSeq" id="WP_146954479.1">
    <property type="nucleotide sequence ID" value="NZ_BAABBJ010000012.1"/>
</dbReference>
<evidence type="ECO:0000313" key="1">
    <source>
        <dbReference type="EMBL" id="GEP70707.1"/>
    </source>
</evidence>
<protein>
    <submittedName>
        <fullName evidence="1">Uncharacterized protein</fullName>
    </submittedName>
</protein>
<evidence type="ECO:0000313" key="2">
    <source>
        <dbReference type="Proteomes" id="UP000321798"/>
    </source>
</evidence>
<gene>
    <name evidence="1" type="ORF">CSO01_34220</name>
</gene>
<proteinExistence type="predicted"/>
<name>A0A512PHN7_9CELL</name>
<organism evidence="1 2">
    <name type="scientific">Cellulomonas soli</name>
    <dbReference type="NCBI Taxonomy" id="931535"/>
    <lineage>
        <taxon>Bacteria</taxon>
        <taxon>Bacillati</taxon>
        <taxon>Actinomycetota</taxon>
        <taxon>Actinomycetes</taxon>
        <taxon>Micrococcales</taxon>
        <taxon>Cellulomonadaceae</taxon>
        <taxon>Cellulomonas</taxon>
    </lineage>
</organism>
<sequence length="311" mass="32032">MNAVVSELLAAAVVVAVDVCAVDLAPGAGGVPGSAPGLAVGTGTIEVELVEVVKGRVHAAPGEHVRVPVSVTSNADLWASVHVGDRLVAFTGGGSTDLAVLLTPEHCTSLRPAGAGSAGEDPPGVLADVRLARAVQRRSPTVDRLLAEAHRRRGEGGAVFARYVWVAVRDAVRADAARFDMLMGTAEDPGTRLDAQQVYLVAAFEDMTFGADFPADRRARLVRAMLRVALDPRVGEWRAALLGTYVPALVRAPLPTALVASDVFSPATADLRDAVRTELGDPRDPATDSSTVLAWLDADASAGRAGSGGGG</sequence>
<dbReference type="OrthoDB" id="9843656at2"/>
<dbReference type="Proteomes" id="UP000321798">
    <property type="component" value="Unassembled WGS sequence"/>
</dbReference>
<dbReference type="AlphaFoldDB" id="A0A512PHN7"/>